<dbReference type="PANTHER" id="PTHR31517:SF84">
    <property type="entry name" value="PEROXIDASE"/>
    <property type="match status" value="1"/>
</dbReference>
<feature type="domain" description="Plant heme peroxidase family profile" evidence="22">
    <location>
        <begin position="370"/>
        <end position="698"/>
    </location>
</feature>
<feature type="site" description="Transition state stabilizer" evidence="18">
    <location>
        <position position="63"/>
    </location>
</feature>
<dbReference type="Gene3D" id="1.10.420.10">
    <property type="entry name" value="Peroxidase, domain 2"/>
    <property type="match status" value="2"/>
</dbReference>
<keyword evidence="13" id="KW-0376">Hydrogen peroxide</keyword>
<evidence type="ECO:0000256" key="2">
    <source>
        <dbReference type="ARBA" id="ARBA00006873"/>
    </source>
</evidence>
<evidence type="ECO:0000256" key="4">
    <source>
        <dbReference type="ARBA" id="ARBA00022559"/>
    </source>
</evidence>
<dbReference type="Gene3D" id="1.10.520.10">
    <property type="match status" value="2"/>
</dbReference>
<feature type="binding site" description="axial binding residue" evidence="17">
    <location>
        <position position="192"/>
    </location>
    <ligand>
        <name>heme b</name>
        <dbReference type="ChEBI" id="CHEBI:60344"/>
    </ligand>
    <ligandPart>
        <name>Fe</name>
        <dbReference type="ChEBI" id="CHEBI:18248"/>
    </ligandPart>
</feature>
<feature type="binding site" evidence="17">
    <location>
        <position position="89"/>
    </location>
    <ligand>
        <name>Ca(2+)</name>
        <dbReference type="ChEBI" id="CHEBI:29108"/>
        <label>1</label>
    </ligand>
</feature>
<feature type="binding site" evidence="17">
    <location>
        <position position="71"/>
    </location>
    <ligand>
        <name>Ca(2+)</name>
        <dbReference type="ChEBI" id="CHEBI:29108"/>
        <label>1</label>
    </ligand>
</feature>
<evidence type="ECO:0000256" key="8">
    <source>
        <dbReference type="ARBA" id="ARBA00023002"/>
    </source>
</evidence>
<feature type="disulfide bond" evidence="19">
    <location>
        <begin position="199"/>
        <end position="225"/>
    </location>
</feature>
<evidence type="ECO:0000256" key="19">
    <source>
        <dbReference type="PIRSR" id="PIRSR600823-5"/>
    </source>
</evidence>
<keyword evidence="7 17" id="KW-0106">Calcium</keyword>
<feature type="domain" description="Plant heme peroxidase family profile" evidence="22">
    <location>
        <begin position="26"/>
        <end position="316"/>
    </location>
</feature>
<feature type="binding site" evidence="17">
    <location>
        <position position="68"/>
    </location>
    <ligand>
        <name>Ca(2+)</name>
        <dbReference type="ChEBI" id="CHEBI:29108"/>
        <label>1</label>
    </ligand>
</feature>
<dbReference type="InterPro" id="IPR019794">
    <property type="entry name" value="Peroxidases_AS"/>
</dbReference>
<feature type="chain" id="PRO_5038900387" description="Peroxidase 1" evidence="21">
    <location>
        <begin position="24"/>
        <end position="698"/>
    </location>
</feature>
<feature type="binding site" evidence="17">
    <location>
        <position position="75"/>
    </location>
    <ligand>
        <name>Ca(2+)</name>
        <dbReference type="ChEBI" id="CHEBI:29108"/>
        <label>1</label>
    </ligand>
</feature>
<keyword evidence="10 19" id="KW-1015">Disulfide bond</keyword>
<feature type="disulfide bond" evidence="19">
    <location>
        <begin position="121"/>
        <end position="312"/>
    </location>
</feature>
<reference evidence="23" key="1">
    <citation type="submission" date="2022-05" db="EMBL/GenBank/DDBJ databases">
        <title>The Musa troglodytarum L. genome provides insights into the mechanism of non-climacteric behaviour and enrichment of carotenoids.</title>
        <authorList>
            <person name="Wang J."/>
        </authorList>
    </citation>
    <scope>NUCLEOTIDE SEQUENCE</scope>
    <source>
        <tissue evidence="23">Leaf</tissue>
    </source>
</reference>
<dbReference type="Pfam" id="PF00141">
    <property type="entry name" value="peroxidase"/>
    <property type="match status" value="2"/>
</dbReference>
<dbReference type="FunFam" id="1.10.420.10:FF:000006">
    <property type="entry name" value="Peroxidase"/>
    <property type="match status" value="1"/>
</dbReference>
<keyword evidence="6 17" id="KW-0479">Metal-binding</keyword>
<feature type="binding site" evidence="17">
    <location>
        <position position="244"/>
    </location>
    <ligand>
        <name>Ca(2+)</name>
        <dbReference type="ChEBI" id="CHEBI:29108"/>
        <label>2</label>
    </ligand>
</feature>
<dbReference type="InterPro" id="IPR033905">
    <property type="entry name" value="Secretory_peroxidase"/>
</dbReference>
<gene>
    <name evidence="23" type="ORF">MUK42_02678</name>
</gene>
<dbReference type="PANTHER" id="PTHR31517">
    <property type="match status" value="1"/>
</dbReference>
<keyword evidence="21" id="KW-0732">Signal</keyword>
<dbReference type="GO" id="GO:0046872">
    <property type="term" value="F:metal ion binding"/>
    <property type="evidence" value="ECO:0007669"/>
    <property type="project" value="UniProtKB-KW"/>
</dbReference>
<dbReference type="FunFam" id="1.10.520.10:FF:000001">
    <property type="entry name" value="Peroxidase"/>
    <property type="match status" value="2"/>
</dbReference>
<dbReference type="InterPro" id="IPR002016">
    <property type="entry name" value="Haem_peroxidase"/>
</dbReference>
<feature type="binding site" evidence="17">
    <location>
        <position position="239"/>
    </location>
    <ligand>
        <name>Ca(2+)</name>
        <dbReference type="ChEBI" id="CHEBI:29108"/>
        <label>2</label>
    </ligand>
</feature>
<comment type="cofactor">
    <cofactor evidence="17">
        <name>heme b</name>
        <dbReference type="ChEBI" id="CHEBI:60344"/>
    </cofactor>
    <text evidence="17">Binds 1 heme b (iron(II)-protoporphyrin IX) group per subunit.</text>
</comment>
<feature type="disulfide bond" evidence="19">
    <location>
        <begin position="36"/>
        <end position="115"/>
    </location>
</feature>
<evidence type="ECO:0000256" key="6">
    <source>
        <dbReference type="ARBA" id="ARBA00022723"/>
    </source>
</evidence>
<keyword evidence="5" id="KW-0349">Heme</keyword>
<dbReference type="EC" id="1.11.1.7" evidence="3"/>
<evidence type="ECO:0000256" key="18">
    <source>
        <dbReference type="PIRSR" id="PIRSR600823-4"/>
    </source>
</evidence>
<dbReference type="OrthoDB" id="2113341at2759"/>
<evidence type="ECO:0000256" key="17">
    <source>
        <dbReference type="PIRSR" id="PIRSR600823-3"/>
    </source>
</evidence>
<dbReference type="PROSITE" id="PS00436">
    <property type="entry name" value="PEROXIDASE_2"/>
    <property type="match status" value="2"/>
</dbReference>
<feature type="binding site" evidence="17">
    <location>
        <position position="193"/>
    </location>
    <ligand>
        <name>Ca(2+)</name>
        <dbReference type="ChEBI" id="CHEBI:29108"/>
        <label>2</label>
    </ligand>
</feature>
<evidence type="ECO:0000259" key="22">
    <source>
        <dbReference type="PROSITE" id="PS50873"/>
    </source>
</evidence>
<dbReference type="PROSITE" id="PS00435">
    <property type="entry name" value="PEROXIDASE_1"/>
    <property type="match status" value="1"/>
</dbReference>
<comment type="similarity">
    <text evidence="2">Belongs to the peroxidase family. Ascorbate peroxidase subfamily.</text>
</comment>
<dbReference type="InterPro" id="IPR010255">
    <property type="entry name" value="Haem_peroxidase_sf"/>
</dbReference>
<keyword evidence="4 23" id="KW-0575">Peroxidase</keyword>
<dbReference type="Proteomes" id="UP001055439">
    <property type="component" value="Chromosome 10"/>
</dbReference>
<dbReference type="GO" id="GO:0020037">
    <property type="term" value="F:heme binding"/>
    <property type="evidence" value="ECO:0007669"/>
    <property type="project" value="InterPro"/>
</dbReference>
<feature type="binding site" evidence="16">
    <location>
        <position position="162"/>
    </location>
    <ligand>
        <name>substrate</name>
    </ligand>
</feature>
<dbReference type="GO" id="GO:0140825">
    <property type="term" value="F:lactoperoxidase activity"/>
    <property type="evidence" value="ECO:0007669"/>
    <property type="project" value="UniProtKB-EC"/>
</dbReference>
<accession>A0A9E7JHR0</accession>
<feature type="binding site" evidence="17">
    <location>
        <position position="77"/>
    </location>
    <ligand>
        <name>Ca(2+)</name>
        <dbReference type="ChEBI" id="CHEBI:29108"/>
        <label>1</label>
    </ligand>
</feature>
<comment type="catalytic activity">
    <reaction evidence="1">
        <text>2 a phenolic donor + H2O2 = 2 a phenolic radical donor + 2 H2O</text>
        <dbReference type="Rhea" id="RHEA:56136"/>
        <dbReference type="ChEBI" id="CHEBI:15377"/>
        <dbReference type="ChEBI" id="CHEBI:16240"/>
        <dbReference type="ChEBI" id="CHEBI:139520"/>
        <dbReference type="ChEBI" id="CHEBI:139521"/>
        <dbReference type="EC" id="1.11.1.7"/>
    </reaction>
</comment>
<keyword evidence="24" id="KW-1185">Reference proteome</keyword>
<feature type="disulfide bond" evidence="19">
    <location>
        <begin position="69"/>
        <end position="74"/>
    </location>
</feature>
<evidence type="ECO:0000256" key="7">
    <source>
        <dbReference type="ARBA" id="ARBA00022837"/>
    </source>
</evidence>
<evidence type="ECO:0000256" key="15">
    <source>
        <dbReference type="PIRSR" id="PIRSR600823-1"/>
    </source>
</evidence>
<sequence>MALGGGVVLLAFVVALCLCATRAEPQLEAGFYSYSCPAAELIVKEEVEKVLQDDPGVGADLLRMHFHDCFVRGCDGSILLNSTKGNTAEKDAQINADLEGFDVIDTIKEKLEAACKGVVSCADILAFASRDSIVHYGGVPYKVPSGRRDGRVSIAADTSILPSPKLGLSELTKLFISKGLSQNDMITLSGAHTVGIAHCDAFSNRLYNGDPTLDPNYAAYLKTQCPPGSNNTVSMDPKTPRKFDNLYYRVILKNQALFTSDQTLVSTQGTATQVKRLAESYNRFQKKFADAIVKMGAIEVLTGSEGEIRADCKLQHSNRAPHTDAMGDLAAAKHTSDLIKTVREMAFRRGEMLLAIVVALCLSPIGTDAQLSVGFYSYSCPKAEVIVKKELEKALKADAGIGADLLRMHFHDCFVRGCDGSILLDSTKKNTAEKDAIPNQTFEEEAFQVIDKAKKKLEKVCKGTVSCADILAFAARDSVVHYGGTFYPVPAGRRDGKISRSSDTSDLPPPTFNLTQLTKMFVSKGLSQDIMITLSGNKSEAILSPYLWSRHSKAMHPEEIATSSAGSHTIGVAHCPTFSNRLYNFSRKASTDPTLNPKYAGQLKKECPPRSNNEVDMDPPSPLTFDTSYYRNLLDNRGLFTSDQTLMSTPATAGRVRQFASNSVLFKQKFAAAMVKMGKIGVLTGKQGEIRSYCRVVN</sequence>
<evidence type="ECO:0000256" key="16">
    <source>
        <dbReference type="PIRSR" id="PIRSR600823-2"/>
    </source>
</evidence>
<keyword evidence="11" id="KW-0325">Glycoprotein</keyword>
<dbReference type="GO" id="GO:0042744">
    <property type="term" value="P:hydrogen peroxide catabolic process"/>
    <property type="evidence" value="ECO:0007669"/>
    <property type="project" value="UniProtKB-KW"/>
</dbReference>
<keyword evidence="9 17" id="KW-0408">Iron</keyword>
<dbReference type="InterPro" id="IPR000823">
    <property type="entry name" value="Peroxidase_pln"/>
</dbReference>
<dbReference type="CDD" id="cd00693">
    <property type="entry name" value="secretory_peroxidase"/>
    <property type="match status" value="2"/>
</dbReference>
<protein>
    <recommendedName>
        <fullName evidence="14">Peroxidase 1</fullName>
        <ecNumber evidence="3">1.11.1.7</ecNumber>
    </recommendedName>
</protein>
<evidence type="ECO:0000313" key="24">
    <source>
        <dbReference type="Proteomes" id="UP001055439"/>
    </source>
</evidence>
<comment type="cofactor">
    <cofactor evidence="17">
        <name>Ca(2+)</name>
        <dbReference type="ChEBI" id="CHEBI:29108"/>
    </cofactor>
    <text evidence="17">Binds 2 calcium ions per subunit.</text>
</comment>
<dbReference type="AlphaFoldDB" id="A0A9E7JHR0"/>
<evidence type="ECO:0000256" key="9">
    <source>
        <dbReference type="ARBA" id="ARBA00023004"/>
    </source>
</evidence>
<feature type="binding site" evidence="17">
    <location>
        <position position="236"/>
    </location>
    <ligand>
        <name>Ca(2+)</name>
        <dbReference type="ChEBI" id="CHEBI:29108"/>
        <label>2</label>
    </ligand>
</feature>
<evidence type="ECO:0000256" key="1">
    <source>
        <dbReference type="ARBA" id="ARBA00000189"/>
    </source>
</evidence>
<feature type="signal peptide" evidence="21">
    <location>
        <begin position="1"/>
        <end position="23"/>
    </location>
</feature>
<evidence type="ECO:0000256" key="3">
    <source>
        <dbReference type="ARBA" id="ARBA00012313"/>
    </source>
</evidence>
<dbReference type="SUPFAM" id="SSF48113">
    <property type="entry name" value="Heme-dependent peroxidases"/>
    <property type="match status" value="2"/>
</dbReference>
<evidence type="ECO:0000313" key="23">
    <source>
        <dbReference type="EMBL" id="URD81555.1"/>
    </source>
</evidence>
<dbReference type="InterPro" id="IPR019793">
    <property type="entry name" value="Peroxidases_heam-ligand_BS"/>
</dbReference>
<evidence type="ECO:0000256" key="13">
    <source>
        <dbReference type="ARBA" id="ARBA00023324"/>
    </source>
</evidence>
<dbReference type="EMBL" id="CP097503">
    <property type="protein sequence ID" value="URD81555.1"/>
    <property type="molecule type" value="Genomic_DNA"/>
</dbReference>
<evidence type="ECO:0000256" key="14">
    <source>
        <dbReference type="ARBA" id="ARBA00072322"/>
    </source>
</evidence>
<evidence type="ECO:0000256" key="12">
    <source>
        <dbReference type="ARBA" id="ARBA00023283"/>
    </source>
</evidence>
<dbReference type="PRINTS" id="PR00458">
    <property type="entry name" value="PEROXIDASE"/>
</dbReference>
<feature type="active site" description="Proton acceptor" evidence="15">
    <location>
        <position position="67"/>
    </location>
</feature>
<evidence type="ECO:0000256" key="20">
    <source>
        <dbReference type="SAM" id="MobiDB-lite"/>
    </source>
</evidence>
<evidence type="ECO:0000256" key="21">
    <source>
        <dbReference type="SAM" id="SignalP"/>
    </source>
</evidence>
<keyword evidence="12" id="KW-0873">Pyrrolidone carboxylic acid</keyword>
<feature type="binding site" evidence="17">
    <location>
        <position position="73"/>
    </location>
    <ligand>
        <name>Ca(2+)</name>
        <dbReference type="ChEBI" id="CHEBI:29108"/>
        <label>1</label>
    </ligand>
</feature>
<dbReference type="GO" id="GO:0006979">
    <property type="term" value="P:response to oxidative stress"/>
    <property type="evidence" value="ECO:0007669"/>
    <property type="project" value="InterPro"/>
</dbReference>
<evidence type="ECO:0000256" key="5">
    <source>
        <dbReference type="ARBA" id="ARBA00022617"/>
    </source>
</evidence>
<feature type="region of interest" description="Disordered" evidence="20">
    <location>
        <begin position="594"/>
        <end position="621"/>
    </location>
</feature>
<evidence type="ECO:0000256" key="11">
    <source>
        <dbReference type="ARBA" id="ARBA00023180"/>
    </source>
</evidence>
<proteinExistence type="inferred from homology"/>
<dbReference type="PRINTS" id="PR00461">
    <property type="entry name" value="PLPEROXIDASE"/>
</dbReference>
<keyword evidence="8" id="KW-0560">Oxidoreductase</keyword>
<dbReference type="PROSITE" id="PS50873">
    <property type="entry name" value="PEROXIDASE_4"/>
    <property type="match status" value="2"/>
</dbReference>
<evidence type="ECO:0000256" key="10">
    <source>
        <dbReference type="ARBA" id="ARBA00023157"/>
    </source>
</evidence>
<name>A0A9E7JHR0_9LILI</name>
<organism evidence="23 24">
    <name type="scientific">Musa troglodytarum</name>
    <name type="common">fe'i banana</name>
    <dbReference type="NCBI Taxonomy" id="320322"/>
    <lineage>
        <taxon>Eukaryota</taxon>
        <taxon>Viridiplantae</taxon>
        <taxon>Streptophyta</taxon>
        <taxon>Embryophyta</taxon>
        <taxon>Tracheophyta</taxon>
        <taxon>Spermatophyta</taxon>
        <taxon>Magnoliopsida</taxon>
        <taxon>Liliopsida</taxon>
        <taxon>Zingiberales</taxon>
        <taxon>Musaceae</taxon>
        <taxon>Musa</taxon>
    </lineage>
</organism>
<dbReference type="FunFam" id="1.10.420.10:FF:000001">
    <property type="entry name" value="Peroxidase"/>
    <property type="match status" value="1"/>
</dbReference>